<dbReference type="RefSeq" id="WP_168084507.1">
    <property type="nucleotide sequence ID" value="NZ_JAAVJI010000007.1"/>
</dbReference>
<comment type="caution">
    <text evidence="2">The sequence shown here is derived from an EMBL/GenBank/DDBJ whole genome shotgun (WGS) entry which is preliminary data.</text>
</comment>
<dbReference type="Pfam" id="PF08668">
    <property type="entry name" value="HDOD"/>
    <property type="match status" value="1"/>
</dbReference>
<dbReference type="SUPFAM" id="SSF109604">
    <property type="entry name" value="HD-domain/PDEase-like"/>
    <property type="match status" value="1"/>
</dbReference>
<evidence type="ECO:0000313" key="2">
    <source>
        <dbReference type="EMBL" id="NJP01941.1"/>
    </source>
</evidence>
<reference evidence="2 3" key="1">
    <citation type="submission" date="2020-03" db="EMBL/GenBank/DDBJ databases">
        <authorList>
            <person name="Wang L."/>
            <person name="He N."/>
            <person name="Li Y."/>
            <person name="Fang Y."/>
            <person name="Zhang F."/>
        </authorList>
    </citation>
    <scope>NUCLEOTIDE SEQUENCE [LARGE SCALE GENOMIC DNA]</scope>
    <source>
        <strain evidence="3">hsmgli-8</strain>
    </source>
</reference>
<organism evidence="2 3">
    <name type="scientific">Pseudomonas quercus</name>
    <dbReference type="NCBI Taxonomy" id="2722792"/>
    <lineage>
        <taxon>Bacteria</taxon>
        <taxon>Pseudomonadati</taxon>
        <taxon>Pseudomonadota</taxon>
        <taxon>Gammaproteobacteria</taxon>
        <taxon>Pseudomonadales</taxon>
        <taxon>Pseudomonadaceae</taxon>
        <taxon>Pseudomonas</taxon>
    </lineage>
</organism>
<dbReference type="InterPro" id="IPR013976">
    <property type="entry name" value="HDOD"/>
</dbReference>
<dbReference type="PANTHER" id="PTHR33525:SF6">
    <property type="entry name" value="HDOD DOMAIN-CONTAINING PROTEIN"/>
    <property type="match status" value="1"/>
</dbReference>
<dbReference type="EMBL" id="JAAVJI010000007">
    <property type="protein sequence ID" value="NJP01941.1"/>
    <property type="molecule type" value="Genomic_DNA"/>
</dbReference>
<dbReference type="Gene3D" id="1.10.3210.10">
    <property type="entry name" value="Hypothetical protein af1432"/>
    <property type="match status" value="1"/>
</dbReference>
<gene>
    <name evidence="2" type="ORF">HBH25_13900</name>
</gene>
<dbReference type="InterPro" id="IPR052340">
    <property type="entry name" value="RNase_Y/CdgJ"/>
</dbReference>
<dbReference type="Proteomes" id="UP000746535">
    <property type="component" value="Unassembled WGS sequence"/>
</dbReference>
<evidence type="ECO:0000313" key="3">
    <source>
        <dbReference type="Proteomes" id="UP000746535"/>
    </source>
</evidence>
<sequence length="274" mass="29655">MEIEKLFAQLHSLPSIPKVAQDLIAQFDNPSSSLEAIARNIEKDPVISAKILRLANSARFKGARESTSIEDAAMRLGFNTMRTLVLASAVTGAFSAPASFNLKAFWLKSFQVASIARVLAKQSGQDPEVAFTTGLMHNIGELLIQTGAPEMVERLNARRATTSPAHAADETVQIGFGYPEVGAELAKRWNLPKQILDGIAYQAKPHQAPGHSPLPLMVAQAEEVSEHLHKYGGPTPEAKAQLNDELMKGVDLDLLFDALPPVLEADKAFAQLLD</sequence>
<dbReference type="PANTHER" id="PTHR33525">
    <property type="match status" value="1"/>
</dbReference>
<keyword evidence="3" id="KW-1185">Reference proteome</keyword>
<protein>
    <submittedName>
        <fullName evidence="2">HDOD domain-containing protein</fullName>
    </submittedName>
</protein>
<proteinExistence type="predicted"/>
<accession>A0ABX0YG06</accession>
<evidence type="ECO:0000259" key="1">
    <source>
        <dbReference type="PROSITE" id="PS51833"/>
    </source>
</evidence>
<feature type="domain" description="HDOD" evidence="1">
    <location>
        <begin position="13"/>
        <end position="205"/>
    </location>
</feature>
<name>A0ABX0YG06_9PSED</name>
<dbReference type="PROSITE" id="PS51833">
    <property type="entry name" value="HDOD"/>
    <property type="match status" value="1"/>
</dbReference>